<evidence type="ECO:0000313" key="2">
    <source>
        <dbReference type="Proteomes" id="UP000467840"/>
    </source>
</evidence>
<dbReference type="Proteomes" id="UP000467840">
    <property type="component" value="Chromosome 18"/>
</dbReference>
<organism evidence="1 2">
    <name type="scientific">Hevea brasiliensis</name>
    <name type="common">Para rubber tree</name>
    <name type="synonym">Siphonia brasiliensis</name>
    <dbReference type="NCBI Taxonomy" id="3981"/>
    <lineage>
        <taxon>Eukaryota</taxon>
        <taxon>Viridiplantae</taxon>
        <taxon>Streptophyta</taxon>
        <taxon>Embryophyta</taxon>
        <taxon>Tracheophyta</taxon>
        <taxon>Spermatophyta</taxon>
        <taxon>Magnoliopsida</taxon>
        <taxon>eudicotyledons</taxon>
        <taxon>Gunneridae</taxon>
        <taxon>Pentapetalae</taxon>
        <taxon>rosids</taxon>
        <taxon>fabids</taxon>
        <taxon>Malpighiales</taxon>
        <taxon>Euphorbiaceae</taxon>
        <taxon>Crotonoideae</taxon>
        <taxon>Micrandreae</taxon>
        <taxon>Hevea</taxon>
    </lineage>
</organism>
<dbReference type="EMBL" id="JAAGAX010000012">
    <property type="protein sequence ID" value="KAF2297560.1"/>
    <property type="molecule type" value="Genomic_DNA"/>
</dbReference>
<sequence>MSSISSNLVSIYALWGSKSYVVEESNNEMEDKEGRQGEPENEEVEDEIIEVDFELNGKIVELDNDSP</sequence>
<protein>
    <submittedName>
        <fullName evidence="1">Uncharacterized protein</fullName>
    </submittedName>
</protein>
<comment type="caution">
    <text evidence="1">The sequence shown here is derived from an EMBL/GenBank/DDBJ whole genome shotgun (WGS) entry which is preliminary data.</text>
</comment>
<accession>A0A6A6L810</accession>
<keyword evidence="2" id="KW-1185">Reference proteome</keyword>
<dbReference type="AlphaFoldDB" id="A0A6A6L810"/>
<reference evidence="1 2" key="1">
    <citation type="journal article" date="2020" name="Mol. Plant">
        <title>The Chromosome-Based Rubber Tree Genome Provides New Insights into Spurge Genome Evolution and Rubber Biosynthesis.</title>
        <authorList>
            <person name="Liu J."/>
            <person name="Shi C."/>
            <person name="Shi C.C."/>
            <person name="Li W."/>
            <person name="Zhang Q.J."/>
            <person name="Zhang Y."/>
            <person name="Li K."/>
            <person name="Lu H.F."/>
            <person name="Shi C."/>
            <person name="Zhu S.T."/>
            <person name="Xiao Z.Y."/>
            <person name="Nan H."/>
            <person name="Yue Y."/>
            <person name="Zhu X.G."/>
            <person name="Wu Y."/>
            <person name="Hong X.N."/>
            <person name="Fan G.Y."/>
            <person name="Tong Y."/>
            <person name="Zhang D."/>
            <person name="Mao C.L."/>
            <person name="Liu Y.L."/>
            <person name="Hao S.J."/>
            <person name="Liu W.Q."/>
            <person name="Lv M.Q."/>
            <person name="Zhang H.B."/>
            <person name="Liu Y."/>
            <person name="Hu-Tang G.R."/>
            <person name="Wang J.P."/>
            <person name="Wang J.H."/>
            <person name="Sun Y.H."/>
            <person name="Ni S.B."/>
            <person name="Chen W.B."/>
            <person name="Zhang X.C."/>
            <person name="Jiao Y.N."/>
            <person name="Eichler E.E."/>
            <person name="Li G.H."/>
            <person name="Liu X."/>
            <person name="Gao L.Z."/>
        </authorList>
    </citation>
    <scope>NUCLEOTIDE SEQUENCE [LARGE SCALE GENOMIC DNA]</scope>
    <source>
        <strain evidence="2">cv. GT1</strain>
        <tissue evidence="1">Leaf</tissue>
    </source>
</reference>
<name>A0A6A6L810_HEVBR</name>
<evidence type="ECO:0000313" key="1">
    <source>
        <dbReference type="EMBL" id="KAF2297560.1"/>
    </source>
</evidence>
<proteinExistence type="predicted"/>
<gene>
    <name evidence="1" type="ORF">GH714_038705</name>
</gene>